<protein>
    <submittedName>
        <fullName evidence="1">Uncharacterized protein</fullName>
    </submittedName>
</protein>
<organism evidence="1 2">
    <name type="scientific">Candidatus Pantoea gossypiicola</name>
    <dbReference type="NCBI Taxonomy" id="2608008"/>
    <lineage>
        <taxon>Bacteria</taxon>
        <taxon>Pseudomonadati</taxon>
        <taxon>Pseudomonadota</taxon>
        <taxon>Gammaproteobacteria</taxon>
        <taxon>Enterobacterales</taxon>
        <taxon>Erwiniaceae</taxon>
        <taxon>Pantoea</taxon>
    </lineage>
</organism>
<comment type="caution">
    <text evidence="1">The sequence shown here is derived from an EMBL/GenBank/DDBJ whole genome shotgun (WGS) entry which is preliminary data.</text>
</comment>
<accession>A0AB34CI26</accession>
<dbReference type="Proteomes" id="UP000324255">
    <property type="component" value="Unassembled WGS sequence"/>
</dbReference>
<sequence>MRTKNAGSVFEQRKALARQRAHLRDEVRTKNAGSVFEQRKALARQRAHLRDEVRTKNAGSVFEQRKALARQRAHLRDEVRTKNAGSVFEQRKALARQRAHLRDEVRNRAGRACHELALASFRTDRISCSSTISQRSRSGFAVALNGPRFGAGLFFTASSTQLSQPVTRRFLAIHPQLTTFPRRQ</sequence>
<name>A0AB34CI26_9GAMM</name>
<evidence type="ECO:0000313" key="1">
    <source>
        <dbReference type="EMBL" id="KAA6124281.1"/>
    </source>
</evidence>
<reference evidence="1 2" key="1">
    <citation type="submission" date="2019-09" db="EMBL/GenBank/DDBJ databases">
        <title>Genomic diversity of phyloplane-associated Pantoea species in Pakistan cotton crop.</title>
        <authorList>
            <person name="Tufail M.R."/>
            <person name="Cook D.R."/>
        </authorList>
    </citation>
    <scope>NUCLEOTIDE SEQUENCE [LARGE SCALE GENOMIC DNA]</scope>
    <source>
        <strain evidence="1 2">B_8</strain>
    </source>
</reference>
<dbReference type="AlphaFoldDB" id="A0AB34CI26"/>
<dbReference type="EMBL" id="VWVM01000008">
    <property type="protein sequence ID" value="KAA6124281.1"/>
    <property type="molecule type" value="Genomic_DNA"/>
</dbReference>
<keyword evidence="2" id="KW-1185">Reference proteome</keyword>
<evidence type="ECO:0000313" key="2">
    <source>
        <dbReference type="Proteomes" id="UP000324255"/>
    </source>
</evidence>
<gene>
    <name evidence="1" type="ORF">F3I20_12215</name>
</gene>
<proteinExistence type="predicted"/>